<sequence>MVSVTVKYSSRPTVSVDFPAKHPAQVTVADLKKAIHAKFPKLTPVRQRITIPSPSAASDSKAKPTVLDVDVSTLATYGVPDSGAELRVKDLGPQVSWRTVFLLEYFGPLFIQPLIFYLSYKHGYSLASVLNAVGINALGKAAPYTPSALQKTVLALQMLHYLKRELETIFVHKFSHATMPFRNIFKNCGHYWLLCGVSTAVALYRPAYSASALRGTIFDDFNWIGMWTAAWAWAEFSNLLTHLNLRNIRTPPGQPRKFPKGYGFDYVTCANYLFESCAWVAISIMTCDPAMILFTAVSAGQMAEWAAKKHRVYKKEHGAKYPKNRKRMIPFMLLEDLSERKSGAVSGTGVGNTLQADPCSKWSGLTTV</sequence>
<name>A0ACC2W959_9TREE</name>
<proteinExistence type="predicted"/>
<reference evidence="1" key="1">
    <citation type="submission" date="2023-04" db="EMBL/GenBank/DDBJ databases">
        <title>Draft Genome sequencing of Naganishia species isolated from polar environments using Oxford Nanopore Technology.</title>
        <authorList>
            <person name="Leo P."/>
            <person name="Venkateswaran K."/>
        </authorList>
    </citation>
    <scope>NUCLEOTIDE SEQUENCE</scope>
    <source>
        <strain evidence="1">MNA-CCFEE 5262</strain>
    </source>
</reference>
<dbReference type="Proteomes" id="UP001230649">
    <property type="component" value="Unassembled WGS sequence"/>
</dbReference>
<organism evidence="1 2">
    <name type="scientific">Naganishia adeliensis</name>
    <dbReference type="NCBI Taxonomy" id="92952"/>
    <lineage>
        <taxon>Eukaryota</taxon>
        <taxon>Fungi</taxon>
        <taxon>Dikarya</taxon>
        <taxon>Basidiomycota</taxon>
        <taxon>Agaricomycotina</taxon>
        <taxon>Tremellomycetes</taxon>
        <taxon>Filobasidiales</taxon>
        <taxon>Filobasidiaceae</taxon>
        <taxon>Naganishia</taxon>
    </lineage>
</organism>
<gene>
    <name evidence="1" type="ORF">QFC20_003668</name>
</gene>
<evidence type="ECO:0000313" key="2">
    <source>
        <dbReference type="Proteomes" id="UP001230649"/>
    </source>
</evidence>
<comment type="caution">
    <text evidence="1">The sequence shown here is derived from an EMBL/GenBank/DDBJ whole genome shotgun (WGS) entry which is preliminary data.</text>
</comment>
<dbReference type="EMBL" id="JASBWS010000035">
    <property type="protein sequence ID" value="KAJ9107983.1"/>
    <property type="molecule type" value="Genomic_DNA"/>
</dbReference>
<accession>A0ACC2W959</accession>
<protein>
    <submittedName>
        <fullName evidence="1">Uncharacterized protein</fullName>
    </submittedName>
</protein>
<evidence type="ECO:0000313" key="1">
    <source>
        <dbReference type="EMBL" id="KAJ9107983.1"/>
    </source>
</evidence>
<keyword evidence="2" id="KW-1185">Reference proteome</keyword>